<dbReference type="EMBL" id="LXMD01000012">
    <property type="protein sequence ID" value="OCG75537.1"/>
    <property type="molecule type" value="Genomic_DNA"/>
</dbReference>
<gene>
    <name evidence="1" type="ORF">A7J15_00275</name>
</gene>
<organism evidence="1 2">
    <name type="scientific">Microbacterium sediminis</name>
    <dbReference type="NCBI Taxonomy" id="904291"/>
    <lineage>
        <taxon>Bacteria</taxon>
        <taxon>Bacillati</taxon>
        <taxon>Actinomycetota</taxon>
        <taxon>Actinomycetes</taxon>
        <taxon>Micrococcales</taxon>
        <taxon>Microbacteriaceae</taxon>
        <taxon>Microbacterium</taxon>
    </lineage>
</organism>
<evidence type="ECO:0000313" key="1">
    <source>
        <dbReference type="EMBL" id="OCG75537.1"/>
    </source>
</evidence>
<dbReference type="OrthoDB" id="5517693at2"/>
<proteinExistence type="predicted"/>
<evidence type="ECO:0000313" key="2">
    <source>
        <dbReference type="Proteomes" id="UP000093355"/>
    </source>
</evidence>
<protein>
    <submittedName>
        <fullName evidence="1">Uncharacterized protein</fullName>
    </submittedName>
</protein>
<accession>A0A1B9NG04</accession>
<reference evidence="1 2" key="1">
    <citation type="submission" date="2016-05" db="EMBL/GenBank/DDBJ databases">
        <authorList>
            <person name="Lavstsen T."/>
            <person name="Jespersen J.S."/>
        </authorList>
    </citation>
    <scope>NUCLEOTIDE SEQUENCE [LARGE SCALE GENOMIC DNA]</scope>
    <source>
        <strain evidence="1 2">YLB-01</strain>
    </source>
</reference>
<name>A0A1B9NG04_9MICO</name>
<dbReference type="Proteomes" id="UP000093355">
    <property type="component" value="Unassembled WGS sequence"/>
</dbReference>
<dbReference type="RefSeq" id="WP_067022656.1">
    <property type="nucleotide sequence ID" value="NZ_CP038256.1"/>
</dbReference>
<dbReference type="STRING" id="904291.A7J15_00275"/>
<keyword evidence="2" id="KW-1185">Reference proteome</keyword>
<sequence length="319" mass="35030">MLASTIHSPGAALCPSPVPLLRRADDRSLRREIEARALHRVRAGVYAPAEDWARLPPWHKYLARIHALALKRPSAIFTHESAAALLGLPVLGDLRTLHVLVARKGDARRVGDVQGHYALEEPPLITSLGVCATTALATVVDLARNRHPAYALAAADALLHSGAASREHLLIANESRQSGRGRATAAWPLERATADAESVLESVSRAAIEWLGFPAPQLQSRFVIDGAEYRTDFSWPDQQVIGEADGDMKYAIGDAADAVMREKKREDALRRVMRGFARWGWNDLRTPDRLRLMLEAAGLTAPRPRRTAQLHALSLLLNH</sequence>
<comment type="caution">
    <text evidence="1">The sequence shown here is derived from an EMBL/GenBank/DDBJ whole genome shotgun (WGS) entry which is preliminary data.</text>
</comment>
<dbReference type="AlphaFoldDB" id="A0A1B9NG04"/>